<reference evidence="1" key="1">
    <citation type="submission" date="2022-06" db="EMBL/GenBank/DDBJ databases">
        <title>Phylogenomic reconstructions and comparative analyses of Kickxellomycotina fungi.</title>
        <authorList>
            <person name="Reynolds N.K."/>
            <person name="Stajich J.E."/>
            <person name="Barry K."/>
            <person name="Grigoriev I.V."/>
            <person name="Crous P."/>
            <person name="Smith M.E."/>
        </authorList>
    </citation>
    <scope>NUCLEOTIDE SEQUENCE</scope>
    <source>
        <strain evidence="1">RSA 2271</strain>
    </source>
</reference>
<dbReference type="Proteomes" id="UP001145114">
    <property type="component" value="Unassembled WGS sequence"/>
</dbReference>
<comment type="caution">
    <text evidence="1">The sequence shown here is derived from an EMBL/GenBank/DDBJ whole genome shotgun (WGS) entry which is preliminary data.</text>
</comment>
<gene>
    <name evidence="1" type="primary">CYR1_1</name>
    <name evidence="1" type="ORF">EV182_000009</name>
</gene>
<evidence type="ECO:0000313" key="1">
    <source>
        <dbReference type="EMBL" id="KAJ1680428.1"/>
    </source>
</evidence>
<protein>
    <submittedName>
        <fullName evidence="1">Cysteinyl-tRNA synthetase</fullName>
        <ecNumber evidence="1">4.6.1.1</ecNumber>
    </submittedName>
</protein>
<keyword evidence="2" id="KW-1185">Reference proteome</keyword>
<keyword evidence="1" id="KW-0456">Lyase</keyword>
<dbReference type="EMBL" id="JAMZIH010000001">
    <property type="protein sequence ID" value="KAJ1680428.1"/>
    <property type="molecule type" value="Genomic_DNA"/>
</dbReference>
<sequence length="2526" mass="279548">MFRRKKSRDHLKQKKHTESSSALFKIGSSNSHDSEPTHARRIGDLFGAKSSDDTSKTSLSSSSASQRARPSDSRDVSHHFHHPLSHVSNTPHEWSLPLRPPYANEHGGYNSPLHHGIPSGGGGPAPSLATIGSSNWFKRSARNLQPSTSTAAKGSNVFNPSSVQLDTDFSDLSEFVDLSQLRRPSIASSATTHDSSRGIHNGPRIGGSAEHPDLLAPPLADDGFAPTRHNYPFIPAGIPLNGSKSSLGMESLSGVAAPPAIPPPEPISPLTFGSQPRKLSTSADQQQQQPQPQQPQPQSQQQQQQQPQQQHHPLQSLYPLIANSGPPNLAPDASQTVLTTSPSIGSSHYGNGSMYISSYNNDSSKDNIYKKAGSWAPPESWAVLPPISSADVAESGLAHGAAADSDSESNGSAGSDAMDDGKLYSLRICKEDSTFGTFSCRLSTTTSEFMHMVSKRYFINDIAKYCLYMEKANGLDRMLGQNERPAAIFKHYLLQMGYRSEDGITLQGREDNSYLCRFTLSKAVIPRISPRIEESITSYENIDLRFSKLQTVPVFLYAHAAEIRILNMSKNPGLNFPTDFVQLCENLRELRLATCRLMRCPPSLQFLPQLTFLDLSGNRLKHLRQSPFSNMPHLRVLMLRNNRLRELPPSTADLTSLEVLNVSNNYFTEFPTIIVKITTLRDIDLSFNMIASIPDSISNLYLLRRLLIMANSLEGDLPNGLTKLKNLTELNVRRNRLQSLSKVASLPRLARLQSDDNRVTQVSVEIRQAQFVSLSNNKLIQFRLFNPSFTLIELDLSKNQLTELERDLFEYLPSVQRLTLDNNHLVCLPSSIACLKNLEVLSCTNNTLGSLPIELTTLKNLHSLDLHNNNLRSLPAEIWLMPQLATLNLSSNLLEQFPHPSALESSQDRAGALSSVRAMGVSVAVNRQPSNNPSKSSNESSSRDELQQQQQQQQQPRIGSQMIDAQSRRQRMSSQGSIPVSMRHSSKNRYGQYKPLDLQPAELVKSRSHISFADHTDHTSKPAAQSSSTLSTSPSSSPQGQQGQFDEGASTTLTNPKKASNSNNSATPSTGRKYTPSNPPPLSKSLRILRLAENNLDDEFFLVVQYFPNLVHLNLSYNGLFNLSPTIMTHLPALNELYLSGTQISVIPEEIPNMQYWPNLKVLHINANRLQTLPAWFTKLKHLMVLDAGSNSLKYNISNWQYDWNWNWNIELRYLNLSYNERLEIKGSHFYNRSLHDHNQQPQFHHRLLHDPRSEGMTTVNGVETSSGLSDHKPSADVSNFYRLTKLQTLSLLQLTILVPLPEETPFRRVRTTDDIRLVRYGMADTLGESRSVSAWDMVLSRFRRSEDEIVFGMFHAHDSTDQCKEVIKYLSDNFGYIFRHELEKVELDPSGTTSEEQMQNNPTASEGQQPPTGTGKGDRTTNVESSINLHHLSVSGLSTRLHESRAKAMGAKGTPGGTGPHMSRANGSHPRYASEKQVKDALRRTFLTLNKDLGTNNLGFINSSKCEKSEQAGVRLGRPNNAPLPEVTSGDHKRPRPDGGSPTGSVAPPTSLHIVGSAGPVATASAESSASKQQQQQQQQQPDKDELVKLDCTHDSSWLGKEESHTTGATAAVAFVHNRVLYVANVGDTLAVLSWRGSPVMVSTKHEPYNYNEMCRIRENGGYITENGLVQGHLDVSRAFGYFSLLPVVNSNPSIFVRHLTEEDEFLIIGNRALWNVMTPQTAIDVARKHWRGPALAAERLRDYAIAYGVTETVMVMVIEFSPLFAKSAARPSRGFSVRESVHARPIRRLTQIQQQNRRLQSRIHAGDTGYDDKRESAAEIGSSHGDGLGADVSADVSPSTREMSITSPHMYTLNNVDTDVPSELVDASIRSRRLRDREGSGPGDSTLARLGREIAPPVGEVVLVFTDVKNSTAQWDMHPVAMRSAIKIHNNVMRRTLRLIGGYEVKTEGDAFIVSFSTIAGALRWCMEVQLNLLDADWPQEILDSKNGHPIYWNPRTKMAQTFFTLPSQQQQQHQQQQQQRRAIDSGDHKQLAVASYQNSSSTTRSPRVSLSIKSNDPGSSHSLPSRDDSSGDGSWFSTPQSVSTASKGQASEGTGTSGMVGVEAPSLSLDGDAKSSLSAASPEDTSADDTPVLIYRGLRVRMGIHFGTPVCEEDPVTRRMDYFGPMVNRTARISGAADGGQIFLSQDVIDEVFAIQDLFAQMDEDGIQDVRELIKEPSLANDVKALRDLGLNYVFVDERKLRGLETPESLYMIYPDRLRCRFDIGQPFEMSGVTEPALLPSVRSVQNVEELDHHRPSLRCRTASGNSMPSHLSPPHIIEDVTTVDRERKAFEKSDVTTASTAVQSAQKQQQQQQQQQLEQQSQQQQKTLHLRRSILSNIVHTEHLEQLHEIAHRLEIVATLDEDGHYQVISDINRYLTSPIAIGASPSPLLLDTARVKGDAEYQGVVLLSAIRRIECALAALTNKERTSVKDTIYHIIQSLFAFPDSRVNNGASTSTAPQVAGKLSPIAEVDGNSDDGGSEDY</sequence>
<name>A0ACC1HV30_9FUNG</name>
<evidence type="ECO:0000313" key="2">
    <source>
        <dbReference type="Proteomes" id="UP001145114"/>
    </source>
</evidence>
<proteinExistence type="predicted"/>
<organism evidence="1 2">
    <name type="scientific">Spiromyces aspiralis</name>
    <dbReference type="NCBI Taxonomy" id="68401"/>
    <lineage>
        <taxon>Eukaryota</taxon>
        <taxon>Fungi</taxon>
        <taxon>Fungi incertae sedis</taxon>
        <taxon>Zoopagomycota</taxon>
        <taxon>Kickxellomycotina</taxon>
        <taxon>Kickxellomycetes</taxon>
        <taxon>Kickxellales</taxon>
        <taxon>Kickxellaceae</taxon>
        <taxon>Spiromyces</taxon>
    </lineage>
</organism>
<dbReference type="EC" id="4.6.1.1" evidence="1"/>
<accession>A0ACC1HV30</accession>